<evidence type="ECO:0000259" key="7">
    <source>
        <dbReference type="Pfam" id="PF00441"/>
    </source>
</evidence>
<dbReference type="Proteomes" id="UP001595921">
    <property type="component" value="Unassembled WGS sequence"/>
</dbReference>
<evidence type="ECO:0000256" key="6">
    <source>
        <dbReference type="SAM" id="MobiDB-lite"/>
    </source>
</evidence>
<feature type="domain" description="Acyl-CoA oxidase/dehydrogenase middle" evidence="8">
    <location>
        <begin position="215"/>
        <end position="322"/>
    </location>
</feature>
<dbReference type="Pfam" id="PF18158">
    <property type="entry name" value="AidB_N"/>
    <property type="match status" value="1"/>
</dbReference>
<evidence type="ECO:0000259" key="9">
    <source>
        <dbReference type="Pfam" id="PF18158"/>
    </source>
</evidence>
<dbReference type="PANTHER" id="PTHR42707">
    <property type="entry name" value="ACYL-COA DEHYDROGENASE"/>
    <property type="match status" value="1"/>
</dbReference>
<feature type="region of interest" description="Disordered" evidence="6">
    <location>
        <begin position="1"/>
        <end position="40"/>
    </location>
</feature>
<dbReference type="SUPFAM" id="SSF56645">
    <property type="entry name" value="Acyl-CoA dehydrogenase NM domain-like"/>
    <property type="match status" value="1"/>
</dbReference>
<dbReference type="InterPro" id="IPR036250">
    <property type="entry name" value="AcylCo_DH-like_C"/>
</dbReference>
<feature type="domain" description="Acyl-CoA dehydrogenase/oxidase C-terminal" evidence="7">
    <location>
        <begin position="334"/>
        <end position="499"/>
    </location>
</feature>
<feature type="compositionally biased region" description="Acidic residues" evidence="6">
    <location>
        <begin position="8"/>
        <end position="27"/>
    </location>
</feature>
<evidence type="ECO:0000256" key="5">
    <source>
        <dbReference type="RuleBase" id="RU362125"/>
    </source>
</evidence>
<dbReference type="AlphaFoldDB" id="A0ABD5PAY3"/>
<comment type="caution">
    <text evidence="10">The sequence shown here is derived from an EMBL/GenBank/DDBJ whole genome shotgun (WGS) entry which is preliminary data.</text>
</comment>
<comment type="cofactor">
    <cofactor evidence="1 5">
        <name>FAD</name>
        <dbReference type="ChEBI" id="CHEBI:57692"/>
    </cofactor>
</comment>
<keyword evidence="5" id="KW-0560">Oxidoreductase</keyword>
<gene>
    <name evidence="10" type="ORF">ACFO0N_08845</name>
</gene>
<dbReference type="Gene3D" id="2.40.110.20">
    <property type="match status" value="1"/>
</dbReference>
<reference evidence="10 11" key="1">
    <citation type="journal article" date="2019" name="Int. J. Syst. Evol. Microbiol.">
        <title>The Global Catalogue of Microorganisms (GCM) 10K type strain sequencing project: providing services to taxonomists for standard genome sequencing and annotation.</title>
        <authorList>
            <consortium name="The Broad Institute Genomics Platform"/>
            <consortium name="The Broad Institute Genome Sequencing Center for Infectious Disease"/>
            <person name="Wu L."/>
            <person name="Ma J."/>
        </authorList>
    </citation>
    <scope>NUCLEOTIDE SEQUENCE [LARGE SCALE GENOMIC DNA]</scope>
    <source>
        <strain evidence="10 11">CGMCC 1.12553</strain>
    </source>
</reference>
<evidence type="ECO:0000259" key="8">
    <source>
        <dbReference type="Pfam" id="PF02770"/>
    </source>
</evidence>
<keyword evidence="3 5" id="KW-0285">Flavoprotein</keyword>
<keyword evidence="11" id="KW-1185">Reference proteome</keyword>
<evidence type="ECO:0000313" key="11">
    <source>
        <dbReference type="Proteomes" id="UP001595921"/>
    </source>
</evidence>
<dbReference type="Pfam" id="PF00441">
    <property type="entry name" value="Acyl-CoA_dh_1"/>
    <property type="match status" value="1"/>
</dbReference>
<evidence type="ECO:0000256" key="3">
    <source>
        <dbReference type="ARBA" id="ARBA00022630"/>
    </source>
</evidence>
<protein>
    <submittedName>
        <fullName evidence="10">Acyl-CoA dehydrogenase family protein</fullName>
    </submittedName>
</protein>
<dbReference type="Pfam" id="PF02770">
    <property type="entry name" value="Acyl-CoA_dh_M"/>
    <property type="match status" value="1"/>
</dbReference>
<evidence type="ECO:0000256" key="1">
    <source>
        <dbReference type="ARBA" id="ARBA00001974"/>
    </source>
</evidence>
<organism evidence="10 11">
    <name type="scientific">Halobium salinum</name>
    <dbReference type="NCBI Taxonomy" id="1364940"/>
    <lineage>
        <taxon>Archaea</taxon>
        <taxon>Methanobacteriati</taxon>
        <taxon>Methanobacteriota</taxon>
        <taxon>Stenosarchaea group</taxon>
        <taxon>Halobacteria</taxon>
        <taxon>Halobacteriales</taxon>
        <taxon>Haloferacaceae</taxon>
        <taxon>Halobium</taxon>
    </lineage>
</organism>
<comment type="similarity">
    <text evidence="2 5">Belongs to the acyl-CoA dehydrogenase family.</text>
</comment>
<dbReference type="Gene3D" id="1.20.140.10">
    <property type="entry name" value="Butyryl-CoA Dehydrogenase, subunit A, domain 3"/>
    <property type="match status" value="1"/>
</dbReference>
<dbReference type="RefSeq" id="WP_267624368.1">
    <property type="nucleotide sequence ID" value="NZ_JAODIW010000008.1"/>
</dbReference>
<name>A0ABD5PAY3_9EURY</name>
<evidence type="ECO:0000256" key="2">
    <source>
        <dbReference type="ARBA" id="ARBA00009347"/>
    </source>
</evidence>
<dbReference type="InterPro" id="IPR009100">
    <property type="entry name" value="AcylCoA_DH/oxidase_NM_dom_sf"/>
</dbReference>
<dbReference type="GO" id="GO:0016491">
    <property type="term" value="F:oxidoreductase activity"/>
    <property type="evidence" value="ECO:0007669"/>
    <property type="project" value="UniProtKB-KW"/>
</dbReference>
<dbReference type="PANTHER" id="PTHR42707:SF2">
    <property type="entry name" value="ACD11 DEHYDROGENASE"/>
    <property type="match status" value="1"/>
</dbReference>
<accession>A0ABD5PAY3</accession>
<keyword evidence="4 5" id="KW-0274">FAD</keyword>
<feature type="domain" description="Adaptive response protein AidB N-terminal" evidence="9">
    <location>
        <begin position="54"/>
        <end position="209"/>
    </location>
</feature>
<dbReference type="InterPro" id="IPR052904">
    <property type="entry name" value="Acyl-CoA_dehydrogenase-like"/>
</dbReference>
<dbReference type="SUPFAM" id="SSF47203">
    <property type="entry name" value="Acyl-CoA dehydrogenase C-terminal domain-like"/>
    <property type="match status" value="1"/>
</dbReference>
<dbReference type="InterPro" id="IPR006089">
    <property type="entry name" value="Acyl-CoA_DH_CS"/>
</dbReference>
<proteinExistence type="inferred from homology"/>
<dbReference type="EMBL" id="JBHSDS010000006">
    <property type="protein sequence ID" value="MFC4358052.1"/>
    <property type="molecule type" value="Genomic_DNA"/>
</dbReference>
<dbReference type="PROSITE" id="PS00073">
    <property type="entry name" value="ACYL_COA_DH_2"/>
    <property type="match status" value="1"/>
</dbReference>
<dbReference type="InterPro" id="IPR041504">
    <property type="entry name" value="AidB_N"/>
</dbReference>
<sequence>MTTTDPGSGDDADAADTASDADTDSDGDTPAHADTDTTTLTRPFDFSRFEEGRGTSYWALDPALRAEVGRSIPAAAVDRSTERLGSLGAAVATTVADNADTLDRHPPDLRTYDKHGRVANRVDYHPAQAENERVVVDHGVVRDAFEAPDGRDEPLPFTHSLAACYLLNYADTGLTCPVAMTLGVGLVLSEFDDGSLDRFYDGVVARDHDDWLQGAMFLTEKAGGSDVGATETVAEPADSAAERGEPGSAWRLTGEKWFCSNLDAGAALALARRPDGGDGTSGLGLFLVPRETRDGAPNDFLYRRLKDKLGTRSVPTGEIELRGAEAYLVGDPEAGFRQMASMVNLERLANAMGSMGLVGRALLEATVHAGNRDAFGESLDAHPLMRRDLVEMTVEHEAGLAATFEAARQFDAVQGRGRMKEADDDGGADPYPLMRLLVPVVKYRTARLAVDTASYAMEVLGGNGYVDEFVTNRLLRDAQVLPIWEGASNVLALDVLRVLAREGAAGPLLERVRSRLAAVDSPHLADDVAAVEAAVDDLEATFARLATVDPDAAQYRGKAVADRIYDVVAAACLLDRASDELEGRDDGGDGDARTALVAAAFVDDRFRSAALADFDERVGERFDAVVRHAPVDPERLAALR</sequence>
<evidence type="ECO:0000256" key="4">
    <source>
        <dbReference type="ARBA" id="ARBA00022827"/>
    </source>
</evidence>
<evidence type="ECO:0000313" key="10">
    <source>
        <dbReference type="EMBL" id="MFC4358052.1"/>
    </source>
</evidence>
<dbReference type="Gene3D" id="6.10.250.600">
    <property type="match status" value="1"/>
</dbReference>
<dbReference type="InterPro" id="IPR006091">
    <property type="entry name" value="Acyl-CoA_Oxase/DH_mid-dom"/>
</dbReference>
<dbReference type="InterPro" id="IPR009075">
    <property type="entry name" value="AcylCo_DH/oxidase_C"/>
</dbReference>